<evidence type="ECO:0000256" key="1">
    <source>
        <dbReference type="SAM" id="Phobius"/>
    </source>
</evidence>
<keyword evidence="1" id="KW-1133">Transmembrane helix</keyword>
<proteinExistence type="predicted"/>
<dbReference type="EMBL" id="BK015766">
    <property type="protein sequence ID" value="DAE24066.1"/>
    <property type="molecule type" value="Genomic_DNA"/>
</dbReference>
<sequence length="103" mass="11784">MISYGVLLGFLGNITFRANNKIDIKPFWVRLLNGALADALYIFLMVMFPKILKLDVAIMFIIFGIGFLIEPLSEIAIVKMPTIMDRLIDRYFPPRNDGDKDDD</sequence>
<organism evidence="2">
    <name type="scientific">Siphoviridae sp. ctg6Y13</name>
    <dbReference type="NCBI Taxonomy" id="2826419"/>
    <lineage>
        <taxon>Viruses</taxon>
        <taxon>Duplodnaviria</taxon>
        <taxon>Heunggongvirae</taxon>
        <taxon>Uroviricota</taxon>
        <taxon>Caudoviricetes</taxon>
    </lineage>
</organism>
<name>A0A8S5QYS9_9CAUD</name>
<feature type="transmembrane region" description="Helical" evidence="1">
    <location>
        <begin position="27"/>
        <end position="48"/>
    </location>
</feature>
<accession>A0A8S5QYS9</accession>
<reference evidence="2" key="1">
    <citation type="journal article" date="2021" name="Proc. Natl. Acad. Sci. U.S.A.">
        <title>A Catalog of Tens of Thousands of Viruses from Human Metagenomes Reveals Hidden Associations with Chronic Diseases.</title>
        <authorList>
            <person name="Tisza M.J."/>
            <person name="Buck C.B."/>
        </authorList>
    </citation>
    <scope>NUCLEOTIDE SEQUENCE</scope>
    <source>
        <strain evidence="2">Ctg6Y13</strain>
    </source>
</reference>
<keyword evidence="1" id="KW-0472">Membrane</keyword>
<feature type="transmembrane region" description="Helical" evidence="1">
    <location>
        <begin position="54"/>
        <end position="78"/>
    </location>
</feature>
<protein>
    <submittedName>
        <fullName evidence="2">Uncharacterized protein</fullName>
    </submittedName>
</protein>
<keyword evidence="1" id="KW-0812">Transmembrane</keyword>
<evidence type="ECO:0000313" key="2">
    <source>
        <dbReference type="EMBL" id="DAE24066.1"/>
    </source>
</evidence>